<evidence type="ECO:0000313" key="6">
    <source>
        <dbReference type="Proteomes" id="UP000002173"/>
    </source>
</evidence>
<gene>
    <name evidence="5" type="ORF">BBOV_III003010</name>
</gene>
<dbReference type="GO" id="GO:0008270">
    <property type="term" value="F:zinc ion binding"/>
    <property type="evidence" value="ECO:0007669"/>
    <property type="project" value="UniProtKB-KW"/>
</dbReference>
<dbReference type="eggNOG" id="ENOG502QXH5">
    <property type="taxonomic scope" value="Eukaryota"/>
</dbReference>
<dbReference type="AlphaFoldDB" id="A7AMT1"/>
<evidence type="ECO:0000256" key="3">
    <source>
        <dbReference type="SAM" id="MobiDB-lite"/>
    </source>
</evidence>
<dbReference type="KEGG" id="bbo:BBOV_III003010"/>
<dbReference type="InterPro" id="IPR051728">
    <property type="entry name" value="RING-FYVE_E3_ubiquitin-ligase"/>
</dbReference>
<accession>A7AMT1</accession>
<keyword evidence="2" id="KW-0175">Coiled coil</keyword>
<dbReference type="Pfam" id="PF13920">
    <property type="entry name" value="zf-C3HC4_3"/>
    <property type="match status" value="1"/>
</dbReference>
<dbReference type="OMA" id="CEFRDPL"/>
<dbReference type="RefSeq" id="XP_001611433.1">
    <property type="nucleotide sequence ID" value="XM_001611383.1"/>
</dbReference>
<sequence length="842" mass="95231">MGYSTGSSSRTSTPSYAALKKLYRRDNSALSLCYIRDDKIVDSLADFIIVNNVKSLYLNAPSNPNVFTKVLQQLAKVKNKFEILHFDLWSNSSAELVNLLSRALNAHSETLLELTLKCRFNSSFLATLFPKMPTNIEILDISENLLSDTLFLRPLIDYAKCSELRILKLANCCTRTRIVNDFAKALLKVTTPLALEYIEGVDFTNCEDIPRKVRTNLRDAPADTRKKYMGRPVIGMQPRRGCNVQLLDYIKSSLLMHRLVGSRVRVWWPASSDEHRGAFAGRYWPATVLRTNPIDMIIVVEYDNQEVDHVPCKLVQPESPFLFGGGLNENFLRSLFGSKYFDSLSEELKSLHSVYGNKKKPPPSAMRTPQRRASLIDSSSDSLSLSISLSSLEDIDQQLLELEANQDLSASAPVTTVYAPIHNEDTTLSDTSKLNGDEVVESSSDQDQAPDDAICSNTVEKRPASFEGNNGNVESPSSKILKTEEPTNDDDTSCIPSLNHSSASMPELGLDECESSSQQDCSPEVPKQTIVKDDVKDEKCTDITMKPVILNALMRACERRNYKYAFPGDVSHIANSCSLNVETINGIESQYSGNVLDPGDICEFRDPLDLDGSDPSDYIVVIKEVRTVEPMYRVIYIYHDDEECVDVYSSDVRRLTLLPWYHWVSLVMDIERHLLFFKGLCDPLLLHRTYAEFLVCPNKLDLNKPINCPINPLQMPMQTLYARSLDSSHLRTPHPRMSVTRDYEMDDGNTVEGLRYQLSKQQQKMNALRLLYEETRRELEKERDNNARLQAKLNCIICFENRINCVLNPCGHFNFCNLCAESCTNCPICRGKIKERKTLNVE</sequence>
<keyword evidence="1" id="KW-0863">Zinc-finger</keyword>
<dbReference type="SUPFAM" id="SSF52047">
    <property type="entry name" value="RNI-like"/>
    <property type="match status" value="1"/>
</dbReference>
<dbReference type="Gene3D" id="3.30.40.10">
    <property type="entry name" value="Zinc/RING finger domain, C3HC4 (zinc finger)"/>
    <property type="match status" value="1"/>
</dbReference>
<proteinExistence type="predicted"/>
<feature type="compositionally biased region" description="Polar residues" evidence="3">
    <location>
        <begin position="467"/>
        <end position="480"/>
    </location>
</feature>
<reference evidence="6" key="3">
    <citation type="journal article" date="2021" name="Int. J. Parasitol.">
        <title>Comparative analysis of gene expression between Babesia bovis blood stages and kinetes allowed by improved genome annotation.</title>
        <authorList>
            <person name="Ueti M.W."/>
            <person name="Johnson W.C."/>
            <person name="Kappmeyer L.S."/>
            <person name="Herndon D.R."/>
            <person name="Mousel M.R."/>
            <person name="Reif K.E."/>
            <person name="Taus N.S."/>
            <person name="Ifeonu O.O."/>
            <person name="Silva J.C."/>
            <person name="Suarez C.E."/>
            <person name="Brayton K.A."/>
        </authorList>
    </citation>
    <scope>NUCLEOTIDE SEQUENCE [LARGE SCALE GENOMIC DNA]</scope>
</reference>
<protein>
    <recommendedName>
        <fullName evidence="4">RING-type domain-containing protein</fullName>
    </recommendedName>
</protein>
<dbReference type="Proteomes" id="UP000002173">
    <property type="component" value="Unassembled WGS sequence"/>
</dbReference>
<keyword evidence="1" id="KW-0479">Metal-binding</keyword>
<dbReference type="Gene3D" id="3.80.10.10">
    <property type="entry name" value="Ribonuclease Inhibitor"/>
    <property type="match status" value="1"/>
</dbReference>
<dbReference type="SUPFAM" id="SSF57850">
    <property type="entry name" value="RING/U-box"/>
    <property type="match status" value="1"/>
</dbReference>
<dbReference type="VEuPathDB" id="PiroplasmaDB:BBOV_III003010"/>
<feature type="compositionally biased region" description="Low complexity" evidence="3">
    <location>
        <begin position="442"/>
        <end position="453"/>
    </location>
</feature>
<feature type="coiled-coil region" evidence="2">
    <location>
        <begin position="758"/>
        <end position="792"/>
    </location>
</feature>
<comment type="caution">
    <text evidence="5">The sequence shown here is derived from an EMBL/GenBank/DDBJ whole genome shotgun (WGS) entry which is preliminary data.</text>
</comment>
<feature type="region of interest" description="Disordered" evidence="3">
    <location>
        <begin position="426"/>
        <end position="526"/>
    </location>
</feature>
<name>A7AMT1_BABBO</name>
<dbReference type="InterPro" id="IPR013083">
    <property type="entry name" value="Znf_RING/FYVE/PHD"/>
</dbReference>
<dbReference type="GeneID" id="5479681"/>
<evidence type="ECO:0000256" key="1">
    <source>
        <dbReference type="PROSITE-ProRule" id="PRU00175"/>
    </source>
</evidence>
<dbReference type="PROSITE" id="PS50089">
    <property type="entry name" value="ZF_RING_2"/>
    <property type="match status" value="1"/>
</dbReference>
<dbReference type="EMBL" id="AAXT01000001">
    <property type="protein sequence ID" value="EDO07865.1"/>
    <property type="molecule type" value="Genomic_DNA"/>
</dbReference>
<evidence type="ECO:0000259" key="4">
    <source>
        <dbReference type="PROSITE" id="PS50089"/>
    </source>
</evidence>
<organism evidence="5 6">
    <name type="scientific">Babesia bovis</name>
    <dbReference type="NCBI Taxonomy" id="5865"/>
    <lineage>
        <taxon>Eukaryota</taxon>
        <taxon>Sar</taxon>
        <taxon>Alveolata</taxon>
        <taxon>Apicomplexa</taxon>
        <taxon>Aconoidasida</taxon>
        <taxon>Piroplasmida</taxon>
        <taxon>Babesiidae</taxon>
        <taxon>Babesia</taxon>
    </lineage>
</organism>
<dbReference type="InParanoid" id="A7AMT1"/>
<dbReference type="PANTHER" id="PTHR14879">
    <property type="entry name" value="CASPASE REGULATOR, RING FINGER DOMAIN-CONTAINING"/>
    <property type="match status" value="1"/>
</dbReference>
<feature type="domain" description="RING-type" evidence="4">
    <location>
        <begin position="795"/>
        <end position="830"/>
    </location>
</feature>
<evidence type="ECO:0000256" key="2">
    <source>
        <dbReference type="SAM" id="Coils"/>
    </source>
</evidence>
<feature type="compositionally biased region" description="Polar residues" evidence="3">
    <location>
        <begin position="494"/>
        <end position="504"/>
    </location>
</feature>
<dbReference type="InterPro" id="IPR032675">
    <property type="entry name" value="LRR_dom_sf"/>
</dbReference>
<keyword evidence="1" id="KW-0862">Zinc</keyword>
<reference evidence="5 6" key="1">
    <citation type="journal article" date="2007" name="PLoS Pathog.">
        <title>Genome sequence of Babesia bovis and comparative analysis of apicomplexan hemoprotozoa.</title>
        <authorList>
            <person name="Brayton K.A."/>
            <person name="Lau A.O.T."/>
            <person name="Herndon D.R."/>
            <person name="Hannick L."/>
            <person name="Kappmeyer L.S."/>
            <person name="Berens S.J."/>
            <person name="Bidwell S.L."/>
            <person name="Brown W.C."/>
            <person name="Crabtree J."/>
            <person name="Fadrosh D."/>
            <person name="Feldblum T."/>
            <person name="Forberger H.A."/>
            <person name="Haas B.J."/>
            <person name="Howell J.M."/>
            <person name="Khouri H."/>
            <person name="Koo H."/>
            <person name="Mann D.J."/>
            <person name="Norimine J."/>
            <person name="Paulsen I.T."/>
            <person name="Radune D."/>
            <person name="Ren Q."/>
            <person name="Smith R.K. Jr."/>
            <person name="Suarez C.E."/>
            <person name="White O."/>
            <person name="Wortman J.R."/>
            <person name="Knowles D.P. Jr."/>
            <person name="McElwain T.F."/>
            <person name="Nene V.M."/>
        </authorList>
    </citation>
    <scope>NUCLEOTIDE SEQUENCE [LARGE SCALE GENOMIC DNA]</scope>
    <source>
        <strain evidence="5">T2Bo</strain>
    </source>
</reference>
<dbReference type="PANTHER" id="PTHR14879:SF5">
    <property type="entry name" value="RING-TYPE DOMAIN-CONTAINING PROTEIN"/>
    <property type="match status" value="1"/>
</dbReference>
<evidence type="ECO:0000313" key="5">
    <source>
        <dbReference type="EMBL" id="EDO07865.1"/>
    </source>
</evidence>
<dbReference type="InterPro" id="IPR001841">
    <property type="entry name" value="Znf_RING"/>
</dbReference>
<dbReference type="SMART" id="SM00184">
    <property type="entry name" value="RING"/>
    <property type="match status" value="1"/>
</dbReference>
<reference evidence="6" key="2">
    <citation type="journal article" date="2020" name="Data Brief">
        <title>Transcriptome dataset of Babesia bovis life stages within vertebrate and invertebrate hosts.</title>
        <authorList>
            <person name="Ueti M.W."/>
            <person name="Johnson W.C."/>
            <person name="Kappmeyer L.S."/>
            <person name="Herndon D.R."/>
            <person name="Mousel M.R."/>
            <person name="Reif K.E."/>
            <person name="Taus N.S."/>
            <person name="Ifeonu O.O."/>
            <person name="Silva J.C."/>
            <person name="Suarez C.E."/>
            <person name="Brayton K.A."/>
        </authorList>
    </citation>
    <scope>NUCLEOTIDE SEQUENCE [LARGE SCALE GENOMIC DNA]</scope>
</reference>
<keyword evidence="6" id="KW-1185">Reference proteome</keyword>